<dbReference type="AlphaFoldDB" id="A0A919J1H9"/>
<reference evidence="1" key="1">
    <citation type="submission" date="2021-01" db="EMBL/GenBank/DDBJ databases">
        <title>Whole genome shotgun sequence of Actinoplanes ferrugineus NBRC 15555.</title>
        <authorList>
            <person name="Komaki H."/>
            <person name="Tamura T."/>
        </authorList>
    </citation>
    <scope>NUCLEOTIDE SEQUENCE</scope>
    <source>
        <strain evidence="1">NBRC 15555</strain>
    </source>
</reference>
<sequence length="88" mass="9826">MADGMSDRDLSVLFQEFLAALAAVGRPLAERDVKLLTITGFDHVSMKHAANQLGMSLETAYKQRQRAKSRFVKYLAARDRGPDEETGR</sequence>
<gene>
    <name evidence="1" type="ORF">Afe05nite_25590</name>
</gene>
<organism evidence="1 2">
    <name type="scientific">Paractinoplanes ferrugineus</name>
    <dbReference type="NCBI Taxonomy" id="113564"/>
    <lineage>
        <taxon>Bacteria</taxon>
        <taxon>Bacillati</taxon>
        <taxon>Actinomycetota</taxon>
        <taxon>Actinomycetes</taxon>
        <taxon>Micromonosporales</taxon>
        <taxon>Micromonosporaceae</taxon>
        <taxon>Paractinoplanes</taxon>
    </lineage>
</organism>
<protein>
    <submittedName>
        <fullName evidence="1">Uncharacterized protein</fullName>
    </submittedName>
</protein>
<evidence type="ECO:0000313" key="2">
    <source>
        <dbReference type="Proteomes" id="UP000598174"/>
    </source>
</evidence>
<evidence type="ECO:0000313" key="1">
    <source>
        <dbReference type="EMBL" id="GIE10719.1"/>
    </source>
</evidence>
<keyword evidence="2" id="KW-1185">Reference proteome</keyword>
<dbReference type="EMBL" id="BOMM01000017">
    <property type="protein sequence ID" value="GIE10719.1"/>
    <property type="molecule type" value="Genomic_DNA"/>
</dbReference>
<accession>A0A919J1H9</accession>
<comment type="caution">
    <text evidence="1">The sequence shown here is derived from an EMBL/GenBank/DDBJ whole genome shotgun (WGS) entry which is preliminary data.</text>
</comment>
<dbReference type="Proteomes" id="UP000598174">
    <property type="component" value="Unassembled WGS sequence"/>
</dbReference>
<dbReference type="RefSeq" id="WP_203817275.1">
    <property type="nucleotide sequence ID" value="NZ_BAAABP010000071.1"/>
</dbReference>
<proteinExistence type="predicted"/>
<dbReference type="SUPFAM" id="SSF88659">
    <property type="entry name" value="Sigma3 and sigma4 domains of RNA polymerase sigma factors"/>
    <property type="match status" value="1"/>
</dbReference>
<name>A0A919J1H9_9ACTN</name>
<dbReference type="InterPro" id="IPR013324">
    <property type="entry name" value="RNA_pol_sigma_r3/r4-like"/>
</dbReference>